<feature type="domain" description="Azaphilone pigments biosynthesis cluster protein L N-terminal" evidence="2">
    <location>
        <begin position="92"/>
        <end position="188"/>
    </location>
</feature>
<evidence type="ECO:0000313" key="3">
    <source>
        <dbReference type="EMBL" id="KAF9882993.1"/>
    </source>
</evidence>
<reference evidence="3" key="2">
    <citation type="submission" date="2020-02" db="EMBL/GenBank/DDBJ databases">
        <authorList>
            <person name="Gilchrist C.L.M."/>
            <person name="Chooi Y.-H."/>
        </authorList>
    </citation>
    <scope>NUCLEOTIDE SEQUENCE</scope>
    <source>
        <strain evidence="3">MST-FP2251</strain>
    </source>
</reference>
<sequence length="305" mass="34307">MAEAISVISSLITLAGFAFQASKSLYQTIESFKSVKRTIREFRSDLESLIQVLANLREVTAQNEVEFAVLKLPLLRCGKICKEFEEIINNWYRGGDIMNLRATLAGYKATIGIALGGATFRQAAVTAGVLDEYKQMVEEAKSDLREYLENIDERLQLLFQRRSAHGRDSIDLNDIKEEKESTEQCLRIWDQYGGETPPPKPEQTDATSCNAEMTTKAILFDFRSRLSENSATLNARLMELNEKLHASSLAERARTNLFEDVESADYSHQLVVSTIGDLISAKRIVTGASNHRQRVEEEGESEKQT</sequence>
<accession>A0AAD4CBV4</accession>
<feature type="coiled-coil region" evidence="1">
    <location>
        <begin position="130"/>
        <end position="157"/>
    </location>
</feature>
<dbReference type="Pfam" id="PF17111">
    <property type="entry name" value="PigL_N"/>
    <property type="match status" value="2"/>
</dbReference>
<proteinExistence type="predicted"/>
<evidence type="ECO:0000259" key="2">
    <source>
        <dbReference type="Pfam" id="PF17111"/>
    </source>
</evidence>
<evidence type="ECO:0000256" key="1">
    <source>
        <dbReference type="SAM" id="Coils"/>
    </source>
</evidence>
<reference evidence="3" key="1">
    <citation type="journal article" date="2019" name="Beilstein J. Org. Chem.">
        <title>Nanangenines: drimane sesquiterpenoids as the dominant metabolite cohort of a novel Australian fungus, Aspergillus nanangensis.</title>
        <authorList>
            <person name="Lacey H.J."/>
            <person name="Gilchrist C.L.M."/>
            <person name="Crombie A."/>
            <person name="Kalaitzis J.A."/>
            <person name="Vuong D."/>
            <person name="Rutledge P.J."/>
            <person name="Turner P."/>
            <person name="Pitt J.I."/>
            <person name="Lacey E."/>
            <person name="Chooi Y.H."/>
            <person name="Piggott A.M."/>
        </authorList>
    </citation>
    <scope>NUCLEOTIDE SEQUENCE</scope>
    <source>
        <strain evidence="3">MST-FP2251</strain>
    </source>
</reference>
<name>A0AAD4CBV4_ASPNN</name>
<keyword evidence="4" id="KW-1185">Reference proteome</keyword>
<dbReference type="AlphaFoldDB" id="A0AAD4CBV4"/>
<gene>
    <name evidence="3" type="ORF">FE257_004349</name>
</gene>
<dbReference type="Proteomes" id="UP001194746">
    <property type="component" value="Unassembled WGS sequence"/>
</dbReference>
<protein>
    <recommendedName>
        <fullName evidence="2">Azaphilone pigments biosynthesis cluster protein L N-terminal domain-containing protein</fullName>
    </recommendedName>
</protein>
<keyword evidence="1" id="KW-0175">Coiled coil</keyword>
<feature type="domain" description="Azaphilone pigments biosynthesis cluster protein L N-terminal" evidence="2">
    <location>
        <begin position="2"/>
        <end position="90"/>
    </location>
</feature>
<dbReference type="InterPro" id="IPR031348">
    <property type="entry name" value="PigL_N"/>
</dbReference>
<dbReference type="EMBL" id="VCAU01000194">
    <property type="protein sequence ID" value="KAF9882993.1"/>
    <property type="molecule type" value="Genomic_DNA"/>
</dbReference>
<organism evidence="3 4">
    <name type="scientific">Aspergillus nanangensis</name>
    <dbReference type="NCBI Taxonomy" id="2582783"/>
    <lineage>
        <taxon>Eukaryota</taxon>
        <taxon>Fungi</taxon>
        <taxon>Dikarya</taxon>
        <taxon>Ascomycota</taxon>
        <taxon>Pezizomycotina</taxon>
        <taxon>Eurotiomycetes</taxon>
        <taxon>Eurotiomycetidae</taxon>
        <taxon>Eurotiales</taxon>
        <taxon>Aspergillaceae</taxon>
        <taxon>Aspergillus</taxon>
        <taxon>Aspergillus subgen. Circumdati</taxon>
    </lineage>
</organism>
<evidence type="ECO:0000313" key="4">
    <source>
        <dbReference type="Proteomes" id="UP001194746"/>
    </source>
</evidence>
<comment type="caution">
    <text evidence="3">The sequence shown here is derived from an EMBL/GenBank/DDBJ whole genome shotgun (WGS) entry which is preliminary data.</text>
</comment>